<dbReference type="EMBL" id="JBHTBH010000006">
    <property type="protein sequence ID" value="MFC7329034.1"/>
    <property type="molecule type" value="Genomic_DNA"/>
</dbReference>
<dbReference type="Pfam" id="PF00877">
    <property type="entry name" value="NLPC_P60"/>
    <property type="match status" value="1"/>
</dbReference>
<sequence length="391" mass="41268">MRQRLAACGTSMVVAVAFGALGAGPAWADPTPRVQDRPPLAEQRPSDRPSGESPRDAPAPEVADPGELSGDVDVAPFGRARSREYFAVAPGTLSRDTLRRVAELDGVAAVEVVDAARVTIDGEPTSVLGVNPSTFRNYAPTPSARSDEIWQGVAEGRIALSNDVGTQRGLDVGGTVTVAGGRGEVRKEVWTHATSGVAGIDGVISRSAARELGFPRGNGVIVSAPDADLWELRDRLEEVLGEDTSLQLLADEPAPRPSGAEGAAVPETVVEEMIAAAESRLGLPYVWGAEGPDSFDCSGLVQWAFAQAGVAVPRVTHDQWWAGEHVELADARRGDLVFWRSDPTAPEYISHVAIYLGDGMMLEAPRSGDVVKVTEVRTDRLAGVVRVSVAD</sequence>
<evidence type="ECO:0000256" key="2">
    <source>
        <dbReference type="ARBA" id="ARBA00022670"/>
    </source>
</evidence>
<name>A0ABW2KI89_9ACTN</name>
<comment type="similarity">
    <text evidence="1">Belongs to the peptidase C40 family.</text>
</comment>
<feature type="signal peptide" evidence="6">
    <location>
        <begin position="1"/>
        <end position="28"/>
    </location>
</feature>
<proteinExistence type="inferred from homology"/>
<dbReference type="Proteomes" id="UP001596540">
    <property type="component" value="Unassembled WGS sequence"/>
</dbReference>
<reference evidence="9" key="1">
    <citation type="journal article" date="2019" name="Int. J. Syst. Evol. Microbiol.">
        <title>The Global Catalogue of Microorganisms (GCM) 10K type strain sequencing project: providing services to taxonomists for standard genome sequencing and annotation.</title>
        <authorList>
            <consortium name="The Broad Institute Genomics Platform"/>
            <consortium name="The Broad Institute Genome Sequencing Center for Infectious Disease"/>
            <person name="Wu L."/>
            <person name="Ma J."/>
        </authorList>
    </citation>
    <scope>NUCLEOTIDE SEQUENCE [LARGE SCALE GENOMIC DNA]</scope>
    <source>
        <strain evidence="9">CGMCC 4.7382</strain>
    </source>
</reference>
<feature type="domain" description="NlpC/P60" evidence="7">
    <location>
        <begin position="267"/>
        <end position="391"/>
    </location>
</feature>
<accession>A0ABW2KI89</accession>
<feature type="chain" id="PRO_5046479018" evidence="6">
    <location>
        <begin position="29"/>
        <end position="391"/>
    </location>
</feature>
<evidence type="ECO:0000256" key="6">
    <source>
        <dbReference type="SAM" id="SignalP"/>
    </source>
</evidence>
<evidence type="ECO:0000259" key="7">
    <source>
        <dbReference type="PROSITE" id="PS51935"/>
    </source>
</evidence>
<keyword evidence="9" id="KW-1185">Reference proteome</keyword>
<evidence type="ECO:0000256" key="3">
    <source>
        <dbReference type="ARBA" id="ARBA00022801"/>
    </source>
</evidence>
<comment type="caution">
    <text evidence="8">The sequence shown here is derived from an EMBL/GenBank/DDBJ whole genome shotgun (WGS) entry which is preliminary data.</text>
</comment>
<evidence type="ECO:0000313" key="8">
    <source>
        <dbReference type="EMBL" id="MFC7329034.1"/>
    </source>
</evidence>
<keyword evidence="2" id="KW-0645">Protease</keyword>
<protein>
    <submittedName>
        <fullName evidence="8">C40 family peptidase</fullName>
    </submittedName>
</protein>
<dbReference type="InterPro" id="IPR038765">
    <property type="entry name" value="Papain-like_cys_pep_sf"/>
</dbReference>
<dbReference type="RefSeq" id="WP_379871679.1">
    <property type="nucleotide sequence ID" value="NZ_JBHTBH010000006.1"/>
</dbReference>
<organism evidence="8 9">
    <name type="scientific">Marinactinospora rubrisoli</name>
    <dbReference type="NCBI Taxonomy" id="2715399"/>
    <lineage>
        <taxon>Bacteria</taxon>
        <taxon>Bacillati</taxon>
        <taxon>Actinomycetota</taxon>
        <taxon>Actinomycetes</taxon>
        <taxon>Streptosporangiales</taxon>
        <taxon>Nocardiopsidaceae</taxon>
        <taxon>Marinactinospora</taxon>
    </lineage>
</organism>
<evidence type="ECO:0000313" key="9">
    <source>
        <dbReference type="Proteomes" id="UP001596540"/>
    </source>
</evidence>
<keyword evidence="3" id="KW-0378">Hydrolase</keyword>
<dbReference type="Gene3D" id="3.90.1720.10">
    <property type="entry name" value="endopeptidase domain like (from Nostoc punctiforme)"/>
    <property type="match status" value="1"/>
</dbReference>
<evidence type="ECO:0000256" key="1">
    <source>
        <dbReference type="ARBA" id="ARBA00007074"/>
    </source>
</evidence>
<dbReference type="InterPro" id="IPR051794">
    <property type="entry name" value="PG_Endopeptidase_C40"/>
</dbReference>
<gene>
    <name evidence="8" type="ORF">ACFQRF_14920</name>
</gene>
<dbReference type="PROSITE" id="PS51935">
    <property type="entry name" value="NLPC_P60"/>
    <property type="match status" value="1"/>
</dbReference>
<feature type="compositionally biased region" description="Basic and acidic residues" evidence="5">
    <location>
        <begin position="44"/>
        <end position="55"/>
    </location>
</feature>
<dbReference type="PANTHER" id="PTHR47359">
    <property type="entry name" value="PEPTIDOGLYCAN DL-ENDOPEPTIDASE CWLO"/>
    <property type="match status" value="1"/>
</dbReference>
<keyword evidence="4" id="KW-0788">Thiol protease</keyword>
<dbReference type="SUPFAM" id="SSF54001">
    <property type="entry name" value="Cysteine proteinases"/>
    <property type="match status" value="1"/>
</dbReference>
<dbReference type="InterPro" id="IPR000064">
    <property type="entry name" value="NLP_P60_dom"/>
</dbReference>
<dbReference type="PANTHER" id="PTHR47359:SF3">
    <property type="entry name" value="NLP_P60 DOMAIN-CONTAINING PROTEIN-RELATED"/>
    <property type="match status" value="1"/>
</dbReference>
<keyword evidence="6" id="KW-0732">Signal</keyword>
<feature type="region of interest" description="Disordered" evidence="5">
    <location>
        <begin position="25"/>
        <end position="74"/>
    </location>
</feature>
<evidence type="ECO:0000256" key="4">
    <source>
        <dbReference type="ARBA" id="ARBA00022807"/>
    </source>
</evidence>
<evidence type="ECO:0000256" key="5">
    <source>
        <dbReference type="SAM" id="MobiDB-lite"/>
    </source>
</evidence>